<proteinExistence type="predicted"/>
<dbReference type="SUPFAM" id="SSF53335">
    <property type="entry name" value="S-adenosyl-L-methionine-dependent methyltransferases"/>
    <property type="match status" value="1"/>
</dbReference>
<dbReference type="InterPro" id="IPR019410">
    <property type="entry name" value="Methyltransf_16"/>
</dbReference>
<protein>
    <submittedName>
        <fullName evidence="2">Bifunctional 3-demethylubiquinone-9 3-methyltransferase/ 2-octaprenyl-6-hydroxy phenol methylase</fullName>
    </submittedName>
</protein>
<evidence type="ECO:0000259" key="1">
    <source>
        <dbReference type="Pfam" id="PF13649"/>
    </source>
</evidence>
<sequence length="207" mass="23228">MPTASHTRKLFGLTVRQNAHPDMRRLRREAGEPSLHGNKFWKSSCLTMDYLKKHPLKTGARVLDLGCGWGLGGIFCAKQFDARVTGLDADPSVFPFVHYHAELNGVSVDTWRCRYERVTADDLSRFDAVIGTDICFWDKLESPLYNLTRRALKAGVGRVVLVDPGRSPFRRLAERAEEKLGADYQEWTVNRPMKATGCLMIAGETGA</sequence>
<keyword evidence="2" id="KW-0489">Methyltransferase</keyword>
<dbReference type="InterPro" id="IPR041698">
    <property type="entry name" value="Methyltransf_25"/>
</dbReference>
<evidence type="ECO:0000313" key="3">
    <source>
        <dbReference type="Proteomes" id="UP000095672"/>
    </source>
</evidence>
<dbReference type="AlphaFoldDB" id="A0A1C9WAB9"/>
<dbReference type="Gene3D" id="3.40.50.150">
    <property type="entry name" value="Vaccinia Virus protein VP39"/>
    <property type="match status" value="1"/>
</dbReference>
<dbReference type="InterPro" id="IPR029063">
    <property type="entry name" value="SAM-dependent_MTases_sf"/>
</dbReference>
<dbReference type="EMBL" id="CP014143">
    <property type="protein sequence ID" value="AOS98094.1"/>
    <property type="molecule type" value="Genomic_DNA"/>
</dbReference>
<name>A0A1C9WAB9_9GAMM</name>
<evidence type="ECO:0000313" key="2">
    <source>
        <dbReference type="EMBL" id="AOS98094.1"/>
    </source>
</evidence>
<dbReference type="OrthoDB" id="264333at2"/>
<keyword evidence="3" id="KW-1185">Reference proteome</keyword>
<dbReference type="KEGG" id="micc:AUP74_02699"/>
<feature type="domain" description="Methyltransferase" evidence="1">
    <location>
        <begin position="62"/>
        <end position="154"/>
    </location>
</feature>
<dbReference type="GO" id="GO:0032259">
    <property type="term" value="P:methylation"/>
    <property type="evidence" value="ECO:0007669"/>
    <property type="project" value="UniProtKB-KW"/>
</dbReference>
<organism evidence="2 3">
    <name type="scientific">Microbulbifer aggregans</name>
    <dbReference type="NCBI Taxonomy" id="1769779"/>
    <lineage>
        <taxon>Bacteria</taxon>
        <taxon>Pseudomonadati</taxon>
        <taxon>Pseudomonadota</taxon>
        <taxon>Gammaproteobacteria</taxon>
        <taxon>Cellvibrionales</taxon>
        <taxon>Microbulbiferaceae</taxon>
        <taxon>Microbulbifer</taxon>
    </lineage>
</organism>
<reference evidence="3" key="1">
    <citation type="submission" date="2016-01" db="EMBL/GenBank/DDBJ databases">
        <title>Complete genome sequence of Microbulbifer sp. CCB-MM1, a halophile isolated from Matang Mangrove Forest, Perak.</title>
        <authorList>
            <person name="Moh T.H."/>
            <person name="Dinesh B."/>
            <person name="Lau N.-S."/>
            <person name="Go F."/>
            <person name="Alexander Chong S.-C."/>
        </authorList>
    </citation>
    <scope>NUCLEOTIDE SEQUENCE [LARGE SCALE GENOMIC DNA]</scope>
    <source>
        <strain evidence="3">CCB-MM1</strain>
    </source>
</reference>
<dbReference type="RefSeq" id="WP_069948011.1">
    <property type="nucleotide sequence ID" value="NZ_CP014143.1"/>
</dbReference>
<accession>A0A1C9WAB9</accession>
<dbReference type="CDD" id="cd02440">
    <property type="entry name" value="AdoMet_MTases"/>
    <property type="match status" value="1"/>
</dbReference>
<dbReference type="Pfam" id="PF13649">
    <property type="entry name" value="Methyltransf_25"/>
    <property type="match status" value="1"/>
</dbReference>
<dbReference type="PANTHER" id="PTHR14614">
    <property type="entry name" value="HEPATOCELLULAR CARCINOMA-ASSOCIATED ANTIGEN"/>
    <property type="match status" value="1"/>
</dbReference>
<keyword evidence="2" id="KW-0830">Ubiquinone</keyword>
<dbReference type="GO" id="GO:0008168">
    <property type="term" value="F:methyltransferase activity"/>
    <property type="evidence" value="ECO:0007669"/>
    <property type="project" value="UniProtKB-KW"/>
</dbReference>
<gene>
    <name evidence="2" type="ORF">AUP74_02699</name>
</gene>
<dbReference type="STRING" id="1769779.AUP74_02699"/>
<dbReference type="PATRIC" id="fig|1769779.3.peg.2692"/>
<dbReference type="Proteomes" id="UP000095672">
    <property type="component" value="Chromosome"/>
</dbReference>
<dbReference type="PANTHER" id="PTHR14614:SF132">
    <property type="entry name" value="PROTEIN-LYSINE METHYLTRANSFERASE C42C1.13"/>
    <property type="match status" value="1"/>
</dbReference>
<keyword evidence="2" id="KW-0808">Transferase</keyword>